<dbReference type="InterPro" id="IPR001444">
    <property type="entry name" value="Flag_bb_rod_N"/>
</dbReference>
<dbReference type="Pfam" id="PF00460">
    <property type="entry name" value="Flg_bb_rod"/>
    <property type="match status" value="1"/>
</dbReference>
<name>A0A9J6RRT2_9GAMM</name>
<evidence type="ECO:0000256" key="2">
    <source>
        <dbReference type="ARBA" id="ARBA00009677"/>
    </source>
</evidence>
<evidence type="ECO:0000259" key="8">
    <source>
        <dbReference type="Pfam" id="PF00460"/>
    </source>
</evidence>
<evidence type="ECO:0000256" key="5">
    <source>
        <dbReference type="ARBA" id="ARBA00024934"/>
    </source>
</evidence>
<evidence type="ECO:0000256" key="1">
    <source>
        <dbReference type="ARBA" id="ARBA00004117"/>
    </source>
</evidence>
<feature type="domain" description="Flagellar basal body rod protein N-terminal" evidence="8">
    <location>
        <begin position="12"/>
        <end position="39"/>
    </location>
</feature>
<sequence length="130" mass="14518">MTINFEKALGIHEPALKFRTQRAAVLANNLANTDTPNFKARDVSFQSVLQEKMSEKVSLNQTSQRHIEAPGAATPPELLYRTPQQSSIDGNTVEEQVEQAAYMKNSLDFQFSFIKLNGSFKGLMKAIRGE</sequence>
<dbReference type="GO" id="GO:0071978">
    <property type="term" value="P:bacterial-type flagellum-dependent swarming motility"/>
    <property type="evidence" value="ECO:0007669"/>
    <property type="project" value="TreeGrafter"/>
</dbReference>
<proteinExistence type="inferred from homology"/>
<comment type="caution">
    <text evidence="9">The sequence shown here is derived from an EMBL/GenBank/DDBJ whole genome shotgun (WGS) entry which is preliminary data.</text>
</comment>
<comment type="function">
    <text evidence="5 6">Structural component of flagellum, the bacterial motility apparatus. Part of the rod structure of flagellar basal body.</text>
</comment>
<dbReference type="PROSITE" id="PS00588">
    <property type="entry name" value="FLAGELLA_BB_ROD"/>
    <property type="match status" value="1"/>
</dbReference>
<evidence type="ECO:0000313" key="9">
    <source>
        <dbReference type="EMBL" id="MCZ0866863.1"/>
    </source>
</evidence>
<dbReference type="AlphaFoldDB" id="A0A9J6RRT2"/>
<dbReference type="PIRSF" id="PIRSF002889">
    <property type="entry name" value="Rod_FlgB"/>
    <property type="match status" value="1"/>
</dbReference>
<keyword evidence="9" id="KW-0282">Flagellum</keyword>
<dbReference type="NCBIfam" id="TIGR01396">
    <property type="entry name" value="FlgB"/>
    <property type="match status" value="1"/>
</dbReference>
<reference evidence="9 10" key="1">
    <citation type="submission" date="2022-12" db="EMBL/GenBank/DDBJ databases">
        <title>Dasania phycosphaerae sp. nov., isolated from particulate material of the south coast of Korea.</title>
        <authorList>
            <person name="Jiang Y."/>
        </authorList>
    </citation>
    <scope>NUCLEOTIDE SEQUENCE [LARGE SCALE GENOMIC DNA]</scope>
    <source>
        <strain evidence="9 10">GY-19</strain>
    </source>
</reference>
<dbReference type="EMBL" id="JAPTGG010000017">
    <property type="protein sequence ID" value="MCZ0866863.1"/>
    <property type="molecule type" value="Genomic_DNA"/>
</dbReference>
<evidence type="ECO:0000256" key="3">
    <source>
        <dbReference type="ARBA" id="ARBA00014376"/>
    </source>
</evidence>
<dbReference type="Proteomes" id="UP001069090">
    <property type="component" value="Unassembled WGS sequence"/>
</dbReference>
<keyword evidence="9" id="KW-0969">Cilium</keyword>
<keyword evidence="9" id="KW-0966">Cell projection</keyword>
<comment type="subcellular location">
    <subcellularLocation>
        <location evidence="1 6">Bacterial flagellum basal body</location>
    </subcellularLocation>
</comment>
<dbReference type="InterPro" id="IPR006300">
    <property type="entry name" value="FlgB"/>
</dbReference>
<evidence type="ECO:0000256" key="6">
    <source>
        <dbReference type="PIRNR" id="PIRNR002889"/>
    </source>
</evidence>
<keyword evidence="4 6" id="KW-0975">Bacterial flagellum</keyword>
<dbReference type="PANTHER" id="PTHR30435">
    <property type="entry name" value="FLAGELLAR PROTEIN"/>
    <property type="match status" value="1"/>
</dbReference>
<dbReference type="PANTHER" id="PTHR30435:SF12">
    <property type="entry name" value="FLAGELLAR BASAL BODY ROD PROTEIN FLGB"/>
    <property type="match status" value="1"/>
</dbReference>
<protein>
    <recommendedName>
        <fullName evidence="3 6">Flagellar basal body rod protein FlgB</fullName>
    </recommendedName>
</protein>
<accession>A0A9J6RRT2</accession>
<keyword evidence="10" id="KW-1185">Reference proteome</keyword>
<gene>
    <name evidence="9" type="primary">flgB</name>
    <name evidence="9" type="ORF">O0V09_16760</name>
</gene>
<comment type="similarity">
    <text evidence="2 6">Belongs to the flagella basal body rod proteins family.</text>
</comment>
<evidence type="ECO:0000313" key="10">
    <source>
        <dbReference type="Proteomes" id="UP001069090"/>
    </source>
</evidence>
<dbReference type="GO" id="GO:0030694">
    <property type="term" value="C:bacterial-type flagellum basal body, rod"/>
    <property type="evidence" value="ECO:0007669"/>
    <property type="project" value="InterPro"/>
</dbReference>
<dbReference type="RefSeq" id="WP_258332812.1">
    <property type="nucleotide sequence ID" value="NZ_JAPTGG010000017.1"/>
</dbReference>
<evidence type="ECO:0000256" key="4">
    <source>
        <dbReference type="ARBA" id="ARBA00023143"/>
    </source>
</evidence>
<feature type="region of interest" description="Disordered" evidence="7">
    <location>
        <begin position="57"/>
        <end position="87"/>
    </location>
</feature>
<dbReference type="InterPro" id="IPR019776">
    <property type="entry name" value="Flagellar_basal_body_rod_CS"/>
</dbReference>
<comment type="subunit">
    <text evidence="6">The basal body constitutes a major portion of the flagellar organelle and consists of a number of rings mounted on a central rod.</text>
</comment>
<evidence type="ECO:0000256" key="7">
    <source>
        <dbReference type="SAM" id="MobiDB-lite"/>
    </source>
</evidence>
<organism evidence="9 10">
    <name type="scientific">Dasania phycosphaerae</name>
    <dbReference type="NCBI Taxonomy" id="2950436"/>
    <lineage>
        <taxon>Bacteria</taxon>
        <taxon>Pseudomonadati</taxon>
        <taxon>Pseudomonadota</taxon>
        <taxon>Gammaproteobacteria</taxon>
        <taxon>Cellvibrionales</taxon>
        <taxon>Spongiibacteraceae</taxon>
        <taxon>Dasania</taxon>
    </lineage>
</organism>